<reference evidence="1 2" key="1">
    <citation type="submission" date="2019-11" db="EMBL/GenBank/DDBJ databases">
        <title>Whole genome sequencing identifies a novel species of the genus Arsenicicoccus isolated from human blood.</title>
        <authorList>
            <person name="Jeong J.H."/>
            <person name="Kweon O.J."/>
            <person name="Kim H.R."/>
            <person name="Kim T.-H."/>
            <person name="Ha S.-M."/>
            <person name="Lee M.-K."/>
        </authorList>
    </citation>
    <scope>NUCLEOTIDE SEQUENCE [LARGE SCALE GENOMIC DNA]</scope>
    <source>
        <strain evidence="1 2">MKL-02</strain>
    </source>
</reference>
<dbReference type="Gene3D" id="3.30.1460.10">
    <property type="match status" value="1"/>
</dbReference>
<comment type="caution">
    <text evidence="1">The sequence shown here is derived from an EMBL/GenBank/DDBJ whole genome shotgun (WGS) entry which is preliminary data.</text>
</comment>
<dbReference type="EMBL" id="WLVL01000016">
    <property type="protein sequence ID" value="MTB71010.1"/>
    <property type="molecule type" value="Genomic_DNA"/>
</dbReference>
<dbReference type="RefSeq" id="WP_311966386.1">
    <property type="nucleotide sequence ID" value="NZ_WLVL01000016.1"/>
</dbReference>
<name>A0A6I3IM30_9MICO</name>
<accession>A0A6I3IM30</accession>
<evidence type="ECO:0000313" key="2">
    <source>
        <dbReference type="Proteomes" id="UP000431092"/>
    </source>
</evidence>
<proteinExistence type="predicted"/>
<sequence length="190" mass="21031">MTDDAHPTQTDRTSTEAVLAAVEAFVSEQGLDWERGAREGEVVVTLPGEHKLKTVLSLLVRERGLSGNAFVIRNADEAHERFYRTLLRRNLRMAGVAYAIDASGDVYVTSHVPLVGVDDAYLDQLLGTVLEAADEPFDELLQIGFLTSMRKEWAWRVSRGESTRNLDAFRHILDTGPQDEAPGEGRGHEG</sequence>
<evidence type="ECO:0000313" key="1">
    <source>
        <dbReference type="EMBL" id="MTB71010.1"/>
    </source>
</evidence>
<protein>
    <submittedName>
        <fullName evidence="1">YbjN domain-containing protein</fullName>
    </submittedName>
</protein>
<dbReference type="Proteomes" id="UP000431092">
    <property type="component" value="Unassembled WGS sequence"/>
</dbReference>
<dbReference type="SUPFAM" id="SSF69635">
    <property type="entry name" value="Type III secretory system chaperone-like"/>
    <property type="match status" value="1"/>
</dbReference>
<keyword evidence="2" id="KW-1185">Reference proteome</keyword>
<organism evidence="1 2">
    <name type="scientific">Arsenicicoccus cauae</name>
    <dbReference type="NCBI Taxonomy" id="2663847"/>
    <lineage>
        <taxon>Bacteria</taxon>
        <taxon>Bacillati</taxon>
        <taxon>Actinomycetota</taxon>
        <taxon>Actinomycetes</taxon>
        <taxon>Micrococcales</taxon>
        <taxon>Intrasporangiaceae</taxon>
        <taxon>Arsenicicoccus</taxon>
    </lineage>
</organism>
<dbReference type="Pfam" id="PF10722">
    <property type="entry name" value="YbjN"/>
    <property type="match status" value="1"/>
</dbReference>
<dbReference type="InterPro" id="IPR019660">
    <property type="entry name" value="Put_sensory_transdc_reg_YbjN"/>
</dbReference>
<dbReference type="AlphaFoldDB" id="A0A6I3IM30"/>
<gene>
    <name evidence="1" type="ORF">GGG17_03285</name>
</gene>